<dbReference type="Gene3D" id="3.30.460.40">
    <property type="match status" value="1"/>
</dbReference>
<organism evidence="1 2">
    <name type="scientific">Schizopora paradoxa</name>
    <dbReference type="NCBI Taxonomy" id="27342"/>
    <lineage>
        <taxon>Eukaryota</taxon>
        <taxon>Fungi</taxon>
        <taxon>Dikarya</taxon>
        <taxon>Basidiomycota</taxon>
        <taxon>Agaricomycotina</taxon>
        <taxon>Agaricomycetes</taxon>
        <taxon>Hymenochaetales</taxon>
        <taxon>Schizoporaceae</taxon>
        <taxon>Schizopora</taxon>
    </lineage>
</organism>
<protein>
    <recommendedName>
        <fullName evidence="3">Nucleotidyltransferase</fullName>
    </recommendedName>
</protein>
<dbReference type="InterPro" id="IPR043519">
    <property type="entry name" value="NT_sf"/>
</dbReference>
<gene>
    <name evidence="1" type="ORF">SCHPADRAFT_819913</name>
</gene>
<keyword evidence="2" id="KW-1185">Reference proteome</keyword>
<dbReference type="OrthoDB" id="3133286at2759"/>
<dbReference type="AlphaFoldDB" id="A0A0H2S9I2"/>
<evidence type="ECO:0008006" key="3">
    <source>
        <dbReference type="Google" id="ProtNLM"/>
    </source>
</evidence>
<evidence type="ECO:0000313" key="1">
    <source>
        <dbReference type="EMBL" id="KLO18393.1"/>
    </source>
</evidence>
<reference evidence="1 2" key="1">
    <citation type="submission" date="2015-04" db="EMBL/GenBank/DDBJ databases">
        <title>Complete genome sequence of Schizopora paradoxa KUC8140, a cosmopolitan wood degrader in East Asia.</title>
        <authorList>
            <consortium name="DOE Joint Genome Institute"/>
            <person name="Min B."/>
            <person name="Park H."/>
            <person name="Jang Y."/>
            <person name="Kim J.-J."/>
            <person name="Kim K.H."/>
            <person name="Pangilinan J."/>
            <person name="Lipzen A."/>
            <person name="Riley R."/>
            <person name="Grigoriev I.V."/>
            <person name="Spatafora J.W."/>
            <person name="Choi I.-G."/>
        </authorList>
    </citation>
    <scope>NUCLEOTIDE SEQUENCE [LARGE SCALE GENOMIC DNA]</scope>
    <source>
        <strain evidence="1 2">KUC8140</strain>
    </source>
</reference>
<dbReference type="SUPFAM" id="SSF81301">
    <property type="entry name" value="Nucleotidyltransferase"/>
    <property type="match status" value="1"/>
</dbReference>
<accession>A0A0H2S9I2</accession>
<dbReference type="Proteomes" id="UP000053477">
    <property type="component" value="Unassembled WGS sequence"/>
</dbReference>
<sequence length="269" mass="30411">MPPFVQPTMRELVTVADATVATLENLGYKCCFFGGFACRLYGSDRLPEDIDVVVLDASANQEAIKRQLAAKDPRFYLVEPKTYGATYKVLWFRLSQMRSCKVDVLLPGILNIPNVGYENVVQLSIQLKLRGTTPRFVYDTSPSTTTTINRTYPLMPLSVVLLLKLQGWADHRVALMTYMRRKVHSDIRDINKLVVAAKAAGVKPAEENFVPKDFLEEAKKRVRAYVVQQAQTASSWRELGLFEGDVKPPSEEAARLEELFNRVFKDANF</sequence>
<dbReference type="InParanoid" id="A0A0H2S9I2"/>
<evidence type="ECO:0000313" key="2">
    <source>
        <dbReference type="Proteomes" id="UP000053477"/>
    </source>
</evidence>
<name>A0A0H2S9I2_9AGAM</name>
<dbReference type="EMBL" id="KQ085895">
    <property type="protein sequence ID" value="KLO18393.1"/>
    <property type="molecule type" value="Genomic_DNA"/>
</dbReference>
<proteinExistence type="predicted"/>